<accession>A0A3E2H294</accession>
<dbReference type="PANTHER" id="PTHR42060:SF1">
    <property type="entry name" value="NHL REPEAT-CONTAINING PROTEIN"/>
    <property type="match status" value="1"/>
</dbReference>
<proteinExistence type="predicted"/>
<dbReference type="InterPro" id="IPR052998">
    <property type="entry name" value="Hetero-Diels-Alderase-like"/>
</dbReference>
<keyword evidence="2" id="KW-1185">Reference proteome</keyword>
<evidence type="ECO:0008006" key="3">
    <source>
        <dbReference type="Google" id="ProtNLM"/>
    </source>
</evidence>
<organism evidence="1 2">
    <name type="scientific">Scytalidium lignicola</name>
    <name type="common">Hyphomycete</name>
    <dbReference type="NCBI Taxonomy" id="5539"/>
    <lineage>
        <taxon>Eukaryota</taxon>
        <taxon>Fungi</taxon>
        <taxon>Dikarya</taxon>
        <taxon>Ascomycota</taxon>
        <taxon>Pezizomycotina</taxon>
        <taxon>Leotiomycetes</taxon>
        <taxon>Leotiomycetes incertae sedis</taxon>
        <taxon>Scytalidium</taxon>
    </lineage>
</organism>
<dbReference type="Proteomes" id="UP000258309">
    <property type="component" value="Unassembled WGS sequence"/>
</dbReference>
<dbReference type="AlphaFoldDB" id="A0A3E2H294"/>
<dbReference type="PANTHER" id="PTHR42060">
    <property type="entry name" value="NHL REPEAT-CONTAINING PROTEIN-RELATED"/>
    <property type="match status" value="1"/>
</dbReference>
<gene>
    <name evidence="1" type="ORF">B7463_g8984</name>
</gene>
<name>A0A3E2H294_SCYLI</name>
<dbReference type="EMBL" id="NCSJ02000210">
    <property type="protein sequence ID" value="RFU27362.1"/>
    <property type="molecule type" value="Genomic_DNA"/>
</dbReference>
<dbReference type="OrthoDB" id="9977941at2759"/>
<evidence type="ECO:0000313" key="1">
    <source>
        <dbReference type="EMBL" id="RFU27362.1"/>
    </source>
</evidence>
<feature type="non-terminal residue" evidence="1">
    <location>
        <position position="322"/>
    </location>
</feature>
<dbReference type="SUPFAM" id="SSF63829">
    <property type="entry name" value="Calcium-dependent phosphotriesterase"/>
    <property type="match status" value="1"/>
</dbReference>
<dbReference type="OMA" id="HDEFYVA"/>
<comment type="caution">
    <text evidence="1">The sequence shown here is derived from an EMBL/GenBank/DDBJ whole genome shotgun (WGS) entry which is preliminary data.</text>
</comment>
<reference evidence="1 2" key="1">
    <citation type="submission" date="2018-05" db="EMBL/GenBank/DDBJ databases">
        <title>Draft genome sequence of Scytalidium lignicola DSM 105466, a ubiquitous saprotrophic fungus.</title>
        <authorList>
            <person name="Buettner E."/>
            <person name="Gebauer A.M."/>
            <person name="Hofrichter M."/>
            <person name="Liers C."/>
            <person name="Kellner H."/>
        </authorList>
    </citation>
    <scope>NUCLEOTIDE SEQUENCE [LARGE SCALE GENOMIC DNA]</scope>
    <source>
        <strain evidence="1 2">DSM 105466</strain>
    </source>
</reference>
<feature type="non-terminal residue" evidence="1">
    <location>
        <position position="1"/>
    </location>
</feature>
<dbReference type="Gene3D" id="2.120.10.30">
    <property type="entry name" value="TolB, C-terminal domain"/>
    <property type="match status" value="1"/>
</dbReference>
<sequence>MWKKQSAPLQITQLQAFGPGSWIENLAIRPNGQILVARFDIPEVILVDPTNKLPPITIAAWNATEYSCASGITETTPDMFYVELSAPHDATFLKTGGTCSIFKIDMRKFKATTSGAVISKATVTKTTDILDADFLNGLDTLDDTHLLAGDKYNEWVYNVDVRTGEHHITIDDPKMKATTNATRHLGIDGLKIRDNFLYWTNVAAGSYNKIRISERGEPIGSSMVISPIVGLDDFVFRADGTAFLAQSHSNEIMVLRPGSSTPTVIAGAPTSTLLAGVTAIRFGRTLADRNRLYVTTSGAQGAPINGTLVVPGTVSYVDLHGY</sequence>
<dbReference type="InterPro" id="IPR011042">
    <property type="entry name" value="6-blade_b-propeller_TolB-like"/>
</dbReference>
<protein>
    <recommendedName>
        <fullName evidence="3">SMP-30/Gluconolactonase/LRE-like region domain-containing protein</fullName>
    </recommendedName>
</protein>
<evidence type="ECO:0000313" key="2">
    <source>
        <dbReference type="Proteomes" id="UP000258309"/>
    </source>
</evidence>